<evidence type="ECO:0000256" key="1">
    <source>
        <dbReference type="ARBA" id="ARBA00008857"/>
    </source>
</evidence>
<dbReference type="InterPro" id="IPR050808">
    <property type="entry name" value="Phage_Integrase"/>
</dbReference>
<accession>A0A2Y8ZLA8</accession>
<protein>
    <submittedName>
        <fullName evidence="8">Site-specific recombinase XerD</fullName>
    </submittedName>
</protein>
<sequence>MGRAKGTGSVFERGRDGQWAWQLDVGFTASGNRRRITQGGYPTKKAAQTALSKKLREVAANGVPAITGRTTVKRWSEQWLAAYAKHVRPATYRAASSAVHQHIITTIGGKQLGALLPTDVRAVHRSALRDGNSTSTALRTHAVLTTMLKAAKAEGHTVPENVFAVRRPTKAVSDRDAIPLEDALRLLEAARTGPDAARWVAALLQGMRKGEIYGLTWDAVDLDRGLIDISWQLQALTYADRSAGTFQVPDGYEVRHLTGATHLVRPKTTSGQRIVPLVPWMRAALAEWEQVAPANPWNLVWTENGQRPMRDKTNTQAWHGLQATAGVIHPAGRPYTLHEARHTAATLLMQAGIDPEVIKAIMGHSSIVTSRGYMHVNTEMARAALSAVAATLGLNESVPPHLLEQAGGMAHSNKE</sequence>
<dbReference type="InterPro" id="IPR010998">
    <property type="entry name" value="Integrase_recombinase_N"/>
</dbReference>
<dbReference type="AlphaFoldDB" id="A0A2Y8ZLA8"/>
<dbReference type="PANTHER" id="PTHR30629:SF2">
    <property type="entry name" value="PROPHAGE INTEGRASE INTS-RELATED"/>
    <property type="match status" value="1"/>
</dbReference>
<dbReference type="InterPro" id="IPR004107">
    <property type="entry name" value="Integrase_SAM-like_N"/>
</dbReference>
<dbReference type="InterPro" id="IPR044068">
    <property type="entry name" value="CB"/>
</dbReference>
<reference evidence="10" key="2">
    <citation type="submission" date="2016-10" db="EMBL/GenBank/DDBJ databases">
        <authorList>
            <person name="Varghese N."/>
            <person name="Submissions S."/>
        </authorList>
    </citation>
    <scope>NUCLEOTIDE SEQUENCE [LARGE SCALE GENOMIC DNA]</scope>
    <source>
        <strain evidence="10">DSM 22951</strain>
    </source>
</reference>
<dbReference type="PROSITE" id="PS51898">
    <property type="entry name" value="TYR_RECOMBINASE"/>
    <property type="match status" value="1"/>
</dbReference>
<dbReference type="Proteomes" id="UP000250028">
    <property type="component" value="Unassembled WGS sequence"/>
</dbReference>
<dbReference type="PROSITE" id="PS51900">
    <property type="entry name" value="CB"/>
    <property type="match status" value="1"/>
</dbReference>
<dbReference type="Pfam" id="PF14659">
    <property type="entry name" value="Phage_int_SAM_3"/>
    <property type="match status" value="1"/>
</dbReference>
<dbReference type="CDD" id="cd01189">
    <property type="entry name" value="INT_ICEBs1_C_like"/>
    <property type="match status" value="1"/>
</dbReference>
<keyword evidence="2" id="KW-0229">DNA integration</keyword>
<evidence type="ECO:0000259" key="7">
    <source>
        <dbReference type="PROSITE" id="PS51900"/>
    </source>
</evidence>
<reference evidence="8" key="1">
    <citation type="submission" date="2016-10" db="EMBL/GenBank/DDBJ databases">
        <authorList>
            <person name="Cai Z."/>
        </authorList>
    </citation>
    <scope>NUCLEOTIDE SEQUENCE [LARGE SCALE GENOMIC DNA]</scope>
    <source>
        <strain evidence="8">DSM 22951</strain>
    </source>
</reference>
<dbReference type="GO" id="GO:0003677">
    <property type="term" value="F:DNA binding"/>
    <property type="evidence" value="ECO:0007669"/>
    <property type="project" value="UniProtKB-UniRule"/>
</dbReference>
<dbReference type="Gene3D" id="1.10.443.10">
    <property type="entry name" value="Intergrase catalytic core"/>
    <property type="match status" value="1"/>
</dbReference>
<evidence type="ECO:0000256" key="4">
    <source>
        <dbReference type="ARBA" id="ARBA00023172"/>
    </source>
</evidence>
<evidence type="ECO:0000256" key="2">
    <source>
        <dbReference type="ARBA" id="ARBA00022908"/>
    </source>
</evidence>
<feature type="domain" description="Core-binding (CB)" evidence="7">
    <location>
        <begin position="70"/>
        <end position="152"/>
    </location>
</feature>
<proteinExistence type="inferred from homology"/>
<dbReference type="OrthoDB" id="1822491at2"/>
<dbReference type="InterPro" id="IPR013762">
    <property type="entry name" value="Integrase-like_cat_sf"/>
</dbReference>
<dbReference type="EMBL" id="UESZ01000004">
    <property type="protein sequence ID" value="SSA59169.1"/>
    <property type="molecule type" value="Genomic_DNA"/>
</dbReference>
<evidence type="ECO:0000256" key="3">
    <source>
        <dbReference type="ARBA" id="ARBA00023125"/>
    </source>
</evidence>
<dbReference type="GO" id="GO:0015074">
    <property type="term" value="P:DNA integration"/>
    <property type="evidence" value="ECO:0007669"/>
    <property type="project" value="UniProtKB-KW"/>
</dbReference>
<dbReference type="Gene3D" id="1.10.150.130">
    <property type="match status" value="1"/>
</dbReference>
<dbReference type="EMBL" id="UESZ01000001">
    <property type="protein sequence ID" value="SSA32755.1"/>
    <property type="molecule type" value="Genomic_DNA"/>
</dbReference>
<dbReference type="PANTHER" id="PTHR30629">
    <property type="entry name" value="PROPHAGE INTEGRASE"/>
    <property type="match status" value="1"/>
</dbReference>
<dbReference type="Pfam" id="PF00589">
    <property type="entry name" value="Phage_integrase"/>
    <property type="match status" value="1"/>
</dbReference>
<evidence type="ECO:0000256" key="5">
    <source>
        <dbReference type="PROSITE-ProRule" id="PRU01248"/>
    </source>
</evidence>
<dbReference type="InterPro" id="IPR011010">
    <property type="entry name" value="DNA_brk_join_enz"/>
</dbReference>
<keyword evidence="10" id="KW-1185">Reference proteome</keyword>
<dbReference type="GO" id="GO:0006310">
    <property type="term" value="P:DNA recombination"/>
    <property type="evidence" value="ECO:0007669"/>
    <property type="project" value="UniProtKB-KW"/>
</dbReference>
<comment type="similarity">
    <text evidence="1">Belongs to the 'phage' integrase family.</text>
</comment>
<name>A0A2Y8ZLA8_9MICO</name>
<dbReference type="SUPFAM" id="SSF56349">
    <property type="entry name" value="DNA breaking-rejoining enzymes"/>
    <property type="match status" value="1"/>
</dbReference>
<keyword evidence="3 5" id="KW-0238">DNA-binding</keyword>
<evidence type="ECO:0000259" key="6">
    <source>
        <dbReference type="PROSITE" id="PS51898"/>
    </source>
</evidence>
<dbReference type="RefSeq" id="WP_109683546.1">
    <property type="nucleotide sequence ID" value="NZ_QGDN01000001.1"/>
</dbReference>
<evidence type="ECO:0000313" key="10">
    <source>
        <dbReference type="Proteomes" id="UP000250028"/>
    </source>
</evidence>
<gene>
    <name evidence="8" type="ORF">SAMN04489750_0018</name>
    <name evidence="9" type="ORF">SAMN04489750_3990</name>
</gene>
<keyword evidence="4" id="KW-0233">DNA recombination</keyword>
<dbReference type="InterPro" id="IPR002104">
    <property type="entry name" value="Integrase_catalytic"/>
</dbReference>
<organism evidence="8 10">
    <name type="scientific">Branchiibius hedensis</name>
    <dbReference type="NCBI Taxonomy" id="672460"/>
    <lineage>
        <taxon>Bacteria</taxon>
        <taxon>Bacillati</taxon>
        <taxon>Actinomycetota</taxon>
        <taxon>Actinomycetes</taxon>
        <taxon>Micrococcales</taxon>
        <taxon>Dermacoccaceae</taxon>
        <taxon>Branchiibius</taxon>
    </lineage>
</organism>
<evidence type="ECO:0000313" key="9">
    <source>
        <dbReference type="EMBL" id="SSA59169.1"/>
    </source>
</evidence>
<feature type="domain" description="Tyr recombinase" evidence="6">
    <location>
        <begin position="173"/>
        <end position="386"/>
    </location>
</feature>
<evidence type="ECO:0000313" key="8">
    <source>
        <dbReference type="EMBL" id="SSA32755.1"/>
    </source>
</evidence>